<dbReference type="InterPro" id="IPR017938">
    <property type="entry name" value="Riboflavin_synthase-like_b-brl"/>
</dbReference>
<reference evidence="2" key="1">
    <citation type="submission" date="2021-03" db="EMBL/GenBank/DDBJ databases">
        <authorList>
            <person name="Sun Q."/>
        </authorList>
    </citation>
    <scope>NUCLEOTIDE SEQUENCE</scope>
    <source>
        <strain evidence="2">CCM 8862</strain>
    </source>
</reference>
<dbReference type="InterPro" id="IPR017927">
    <property type="entry name" value="FAD-bd_FR_type"/>
</dbReference>
<dbReference type="Gene3D" id="3.40.50.80">
    <property type="entry name" value="Nucleotide-binding domain of ferredoxin-NADP reductase (FNR) module"/>
    <property type="match status" value="1"/>
</dbReference>
<dbReference type="InterPro" id="IPR039261">
    <property type="entry name" value="FNR_nucleotide-bd"/>
</dbReference>
<dbReference type="Gene3D" id="2.40.30.10">
    <property type="entry name" value="Translation factors"/>
    <property type="match status" value="1"/>
</dbReference>
<dbReference type="CDD" id="cd06193">
    <property type="entry name" value="siderophore_interacting"/>
    <property type="match status" value="1"/>
</dbReference>
<dbReference type="AlphaFoldDB" id="A0A939E2V8"/>
<gene>
    <name evidence="2" type="ORF">JZY06_07380</name>
</gene>
<protein>
    <submittedName>
        <fullName evidence="2">Siderophore-interacting protein</fullName>
    </submittedName>
</protein>
<name>A0A939E2V8_9CORY</name>
<accession>A0A939E2V8</accession>
<evidence type="ECO:0000313" key="2">
    <source>
        <dbReference type="EMBL" id="MBN9644432.1"/>
    </source>
</evidence>
<evidence type="ECO:0000259" key="1">
    <source>
        <dbReference type="PROSITE" id="PS51384"/>
    </source>
</evidence>
<organism evidence="2 3">
    <name type="scientific">Corynebacterium mendelii</name>
    <dbReference type="NCBI Taxonomy" id="2765362"/>
    <lineage>
        <taxon>Bacteria</taxon>
        <taxon>Bacillati</taxon>
        <taxon>Actinomycetota</taxon>
        <taxon>Actinomycetes</taxon>
        <taxon>Mycobacteriales</taxon>
        <taxon>Corynebacteriaceae</taxon>
        <taxon>Corynebacterium</taxon>
    </lineage>
</organism>
<dbReference type="InterPro" id="IPR013113">
    <property type="entry name" value="SIP_FAD-bd"/>
</dbReference>
<dbReference type="PANTHER" id="PTHR30157:SF0">
    <property type="entry name" value="NADPH-DEPENDENT FERRIC-CHELATE REDUCTASE"/>
    <property type="match status" value="1"/>
</dbReference>
<dbReference type="Pfam" id="PF08021">
    <property type="entry name" value="FAD_binding_9"/>
    <property type="match status" value="1"/>
</dbReference>
<dbReference type="Pfam" id="PF04954">
    <property type="entry name" value="SIP"/>
    <property type="match status" value="1"/>
</dbReference>
<evidence type="ECO:0000313" key="3">
    <source>
        <dbReference type="Proteomes" id="UP000664332"/>
    </source>
</evidence>
<dbReference type="InterPro" id="IPR007037">
    <property type="entry name" value="SIP_rossman_dom"/>
</dbReference>
<feature type="domain" description="FAD-binding FR-type" evidence="1">
    <location>
        <begin position="1"/>
        <end position="106"/>
    </location>
</feature>
<dbReference type="GO" id="GO:0016491">
    <property type="term" value="F:oxidoreductase activity"/>
    <property type="evidence" value="ECO:0007669"/>
    <property type="project" value="InterPro"/>
</dbReference>
<proteinExistence type="predicted"/>
<dbReference type="EMBL" id="JAFLEQ010000012">
    <property type="protein sequence ID" value="MBN9644432.1"/>
    <property type="molecule type" value="Genomic_DNA"/>
</dbReference>
<dbReference type="PANTHER" id="PTHR30157">
    <property type="entry name" value="FERRIC REDUCTASE, NADPH-DEPENDENT"/>
    <property type="match status" value="1"/>
</dbReference>
<comment type="caution">
    <text evidence="2">The sequence shown here is derived from an EMBL/GenBank/DDBJ whole genome shotgun (WGS) entry which is preliminary data.</text>
</comment>
<dbReference type="SUPFAM" id="SSF63380">
    <property type="entry name" value="Riboflavin synthase domain-like"/>
    <property type="match status" value="1"/>
</dbReference>
<dbReference type="Proteomes" id="UP000664332">
    <property type="component" value="Unassembled WGS sequence"/>
</dbReference>
<sequence length="239" mass="26382">MLRITFGGEGARGFESGIFDEHVKLIFTDPSTGELRLPQQVGDKLEWPTPKPVGREYTIRKHRPESHEFDIDFVVHGEGLAGSWAENCTIGDRLHVAGPPGGWEISRDYDFYVLAGDETGLPSMARFLEEADPGMKGTVVVEVPDKHSEIDLADHPGFTVTWVHNHGKASTVLADTVTATDIPHGASVFVWLAGEAAAIKPLRGWIKHDLQLQRGDISVTGYWKRGAEDTHEHLDRDEG</sequence>
<keyword evidence="3" id="KW-1185">Reference proteome</keyword>
<dbReference type="PROSITE" id="PS51384">
    <property type="entry name" value="FAD_FR"/>
    <property type="match status" value="1"/>
</dbReference>
<dbReference type="InterPro" id="IPR039374">
    <property type="entry name" value="SIP_fam"/>
</dbReference>